<dbReference type="Gene3D" id="3.40.50.2300">
    <property type="match status" value="1"/>
</dbReference>
<organism evidence="3 4">
    <name type="scientific">Pseudoponticoccus marisrubri</name>
    <dbReference type="NCBI Taxonomy" id="1685382"/>
    <lineage>
        <taxon>Bacteria</taxon>
        <taxon>Pseudomonadati</taxon>
        <taxon>Pseudomonadota</taxon>
        <taxon>Alphaproteobacteria</taxon>
        <taxon>Rhodobacterales</taxon>
        <taxon>Roseobacteraceae</taxon>
        <taxon>Pseudoponticoccus</taxon>
    </lineage>
</organism>
<dbReference type="InterPro" id="IPR001789">
    <property type="entry name" value="Sig_transdc_resp-reg_receiver"/>
</dbReference>
<evidence type="ECO:0000256" key="1">
    <source>
        <dbReference type="PROSITE-ProRule" id="PRU00169"/>
    </source>
</evidence>
<reference evidence="3 4" key="1">
    <citation type="submission" date="2015-12" db="EMBL/GenBank/DDBJ databases">
        <authorList>
            <person name="Shamseldin A."/>
            <person name="Moawad H."/>
            <person name="Abd El-Rahim W.M."/>
            <person name="Sadowsky M.J."/>
        </authorList>
    </citation>
    <scope>NUCLEOTIDE SEQUENCE [LARGE SCALE GENOMIC DNA]</scope>
    <source>
        <strain evidence="3 4">SJ5A-1</strain>
    </source>
</reference>
<sequence>MRVLIVESSAPLAQLWQGHLKRMGARVSLARAQNDAVAALAREDFDVIILDLVLDEGSALAVSDIAQYRQPEARVIFVTNTSFFSDGSIFRHCANACAFLPSSTAPSDLATMVEHYARAP</sequence>
<dbReference type="GO" id="GO:0000160">
    <property type="term" value="P:phosphorelay signal transduction system"/>
    <property type="evidence" value="ECO:0007669"/>
    <property type="project" value="InterPro"/>
</dbReference>
<dbReference type="AlphaFoldDB" id="A0A0W7WL97"/>
<dbReference type="EMBL" id="LPXO01000004">
    <property type="protein sequence ID" value="KUF11311.1"/>
    <property type="molecule type" value="Genomic_DNA"/>
</dbReference>
<dbReference type="SUPFAM" id="SSF52172">
    <property type="entry name" value="CheY-like"/>
    <property type="match status" value="1"/>
</dbReference>
<feature type="domain" description="Response regulatory" evidence="2">
    <location>
        <begin position="2"/>
        <end position="117"/>
    </location>
</feature>
<feature type="modified residue" description="4-aspartylphosphate" evidence="1">
    <location>
        <position position="51"/>
    </location>
</feature>
<dbReference type="SMART" id="SM00448">
    <property type="entry name" value="REC"/>
    <property type="match status" value="1"/>
</dbReference>
<dbReference type="RefSeq" id="WP_058861975.1">
    <property type="nucleotide sequence ID" value="NZ_LPXO01000004.1"/>
</dbReference>
<dbReference type="Pfam" id="PF00072">
    <property type="entry name" value="Response_reg"/>
    <property type="match status" value="1"/>
</dbReference>
<evidence type="ECO:0000313" key="4">
    <source>
        <dbReference type="Proteomes" id="UP000054396"/>
    </source>
</evidence>
<keyword evidence="4" id="KW-1185">Reference proteome</keyword>
<dbReference type="PROSITE" id="PS50110">
    <property type="entry name" value="RESPONSE_REGULATORY"/>
    <property type="match status" value="1"/>
</dbReference>
<gene>
    <name evidence="3" type="ORF">AVJ23_08290</name>
</gene>
<dbReference type="OrthoDB" id="7874292at2"/>
<evidence type="ECO:0000259" key="2">
    <source>
        <dbReference type="PROSITE" id="PS50110"/>
    </source>
</evidence>
<keyword evidence="1" id="KW-0597">Phosphoprotein</keyword>
<evidence type="ECO:0000313" key="3">
    <source>
        <dbReference type="EMBL" id="KUF11311.1"/>
    </source>
</evidence>
<protein>
    <recommendedName>
        <fullName evidence="2">Response regulatory domain-containing protein</fullName>
    </recommendedName>
</protein>
<dbReference type="STRING" id="1685382.AVJ23_08290"/>
<dbReference type="InterPro" id="IPR011006">
    <property type="entry name" value="CheY-like_superfamily"/>
</dbReference>
<dbReference type="Proteomes" id="UP000054396">
    <property type="component" value="Unassembled WGS sequence"/>
</dbReference>
<name>A0A0W7WL97_9RHOB</name>
<accession>A0A0W7WL97</accession>
<comment type="caution">
    <text evidence="3">The sequence shown here is derived from an EMBL/GenBank/DDBJ whole genome shotgun (WGS) entry which is preliminary data.</text>
</comment>
<proteinExistence type="predicted"/>